<name>N1VBI8_9MICC</name>
<keyword evidence="4" id="KW-1185">Reference proteome</keyword>
<feature type="domain" description="Resolvase/invertase-type recombinase catalytic" evidence="1">
    <location>
        <begin position="1"/>
        <end position="86"/>
    </location>
</feature>
<dbReference type="CDD" id="cd00338">
    <property type="entry name" value="Ser_Recombinase"/>
    <property type="match status" value="1"/>
</dbReference>
<dbReference type="PANTHER" id="PTHR30461:SF23">
    <property type="entry name" value="DNA RECOMBINASE-RELATED"/>
    <property type="match status" value="1"/>
</dbReference>
<dbReference type="InterPro" id="IPR006119">
    <property type="entry name" value="Resolv_N"/>
</dbReference>
<dbReference type="InterPro" id="IPR036162">
    <property type="entry name" value="Resolvase-like_N_sf"/>
</dbReference>
<dbReference type="GO" id="GO:0003677">
    <property type="term" value="F:DNA binding"/>
    <property type="evidence" value="ECO:0007669"/>
    <property type="project" value="InterPro"/>
</dbReference>
<dbReference type="PANTHER" id="PTHR30461">
    <property type="entry name" value="DNA-INVERTASE FROM LAMBDOID PROPHAGE"/>
    <property type="match status" value="1"/>
</dbReference>
<evidence type="ECO:0000259" key="1">
    <source>
        <dbReference type="PROSITE" id="PS51736"/>
    </source>
</evidence>
<sequence>MEAGEVDVVLVYAMDRLHRSMAELVQYIGLSQRTSVGIVSVTGSAIDLATAEGRFQAHIFGAVAAAEREKAQERIKRKHLELAEKGAWPGRRVYGYREDAMVVEEEAVIIKELCERVLAGEQLNEIARDLNNRGIPTIRGAEWRATTIVGIVRSARIAGHREHRGVITKRNVWEAIIDDETSLLLRHRLAAGRSQGTRGGPRKHLLTGLLRCGYCGHGMVRGLAGRTKTPNYRCPKNQGSGACGRMSISFEGAESYLAEAVFEAHDRAQEGESNESDLATWLEKRQTLENRKAKIAELMATGVMDTEEWVSASAAIKRQLAALPEPKTNVSRSVVTGQELRAGWAGMTTAAKRATMEDMFNFVTVMPRRIVKGAKVFDPGRLIPDWKR</sequence>
<dbReference type="InterPro" id="IPR038109">
    <property type="entry name" value="DNA_bind_recomb_sf"/>
</dbReference>
<dbReference type="InterPro" id="IPR011109">
    <property type="entry name" value="DNA_bind_recombinase_dom"/>
</dbReference>
<evidence type="ECO:0000313" key="3">
    <source>
        <dbReference type="EMBL" id="EMY35663.1"/>
    </source>
</evidence>
<dbReference type="PROSITE" id="PS51736">
    <property type="entry name" value="RECOMBINASES_3"/>
    <property type="match status" value="1"/>
</dbReference>
<feature type="domain" description="Recombinase" evidence="2">
    <location>
        <begin position="84"/>
        <end position="195"/>
    </location>
</feature>
<dbReference type="Proteomes" id="UP000010729">
    <property type="component" value="Unassembled WGS sequence"/>
</dbReference>
<reference evidence="3 4" key="1">
    <citation type="journal article" date="2013" name="Genome Announc.">
        <title>Draft Genome Sequence of Arthrobacter crystallopoietes Strain BAB-32, Revealing Genes for Bioremediation.</title>
        <authorList>
            <person name="Joshi M.N."/>
            <person name="Pandit A.S."/>
            <person name="Sharma A."/>
            <person name="Pandya R.V."/>
            <person name="Desai S.M."/>
            <person name="Saxena A.K."/>
            <person name="Bagatharia S.B."/>
        </authorList>
    </citation>
    <scope>NUCLEOTIDE SEQUENCE [LARGE SCALE GENOMIC DNA]</scope>
    <source>
        <strain evidence="3 4">BAB-32</strain>
    </source>
</reference>
<dbReference type="Pfam" id="PF07508">
    <property type="entry name" value="Recombinase"/>
    <property type="match status" value="1"/>
</dbReference>
<dbReference type="SUPFAM" id="SSF53041">
    <property type="entry name" value="Resolvase-like"/>
    <property type="match status" value="1"/>
</dbReference>
<dbReference type="Pfam" id="PF00239">
    <property type="entry name" value="Resolvase"/>
    <property type="match status" value="1"/>
</dbReference>
<gene>
    <name evidence="3" type="ORF">D477_003173</name>
</gene>
<organism evidence="3 4">
    <name type="scientific">Arthrobacter crystallopoietes BAB-32</name>
    <dbReference type="NCBI Taxonomy" id="1246476"/>
    <lineage>
        <taxon>Bacteria</taxon>
        <taxon>Bacillati</taxon>
        <taxon>Actinomycetota</taxon>
        <taxon>Actinomycetes</taxon>
        <taxon>Micrococcales</taxon>
        <taxon>Micrococcaceae</taxon>
        <taxon>Crystallibacter</taxon>
    </lineage>
</organism>
<dbReference type="Gene3D" id="3.90.1750.20">
    <property type="entry name" value="Putative Large Serine Recombinase, Chain B, Domain 2"/>
    <property type="match status" value="1"/>
</dbReference>
<accession>N1VBI8</accession>
<comment type="caution">
    <text evidence="3">The sequence shown here is derived from an EMBL/GenBank/DDBJ whole genome shotgun (WGS) entry which is preliminary data.</text>
</comment>
<evidence type="ECO:0000313" key="4">
    <source>
        <dbReference type="Proteomes" id="UP000010729"/>
    </source>
</evidence>
<dbReference type="GO" id="GO:0000150">
    <property type="term" value="F:DNA strand exchange activity"/>
    <property type="evidence" value="ECO:0007669"/>
    <property type="project" value="InterPro"/>
</dbReference>
<dbReference type="Gene3D" id="3.40.50.1390">
    <property type="entry name" value="Resolvase, N-terminal catalytic domain"/>
    <property type="match status" value="1"/>
</dbReference>
<protein>
    <submittedName>
        <fullName evidence="3">Site-specific integrase</fullName>
    </submittedName>
</protein>
<dbReference type="AlphaFoldDB" id="N1VBI8"/>
<dbReference type="PROSITE" id="PS51737">
    <property type="entry name" value="RECOMBINASE_DNA_BIND"/>
    <property type="match status" value="1"/>
</dbReference>
<proteinExistence type="predicted"/>
<dbReference type="InterPro" id="IPR025827">
    <property type="entry name" value="Zn_ribbon_recom_dom"/>
</dbReference>
<evidence type="ECO:0000259" key="2">
    <source>
        <dbReference type="PROSITE" id="PS51737"/>
    </source>
</evidence>
<dbReference type="Pfam" id="PF13408">
    <property type="entry name" value="Zn_ribbon_recom"/>
    <property type="match status" value="1"/>
</dbReference>
<dbReference type="EMBL" id="ANPE02000067">
    <property type="protein sequence ID" value="EMY35663.1"/>
    <property type="molecule type" value="Genomic_DNA"/>
</dbReference>
<dbReference type="InterPro" id="IPR050639">
    <property type="entry name" value="SSR_resolvase"/>
</dbReference>